<dbReference type="InterPro" id="IPR000064">
    <property type="entry name" value="NLP_P60_dom"/>
</dbReference>
<dbReference type="PROSITE" id="PS51272">
    <property type="entry name" value="SLH"/>
    <property type="match status" value="2"/>
</dbReference>
<dbReference type="PANTHER" id="PTHR47053:SF1">
    <property type="entry name" value="MUREIN DD-ENDOPEPTIDASE MEPH-RELATED"/>
    <property type="match status" value="1"/>
</dbReference>
<feature type="domain" description="SLH" evidence="6">
    <location>
        <begin position="31"/>
        <end position="94"/>
    </location>
</feature>
<evidence type="ECO:0000313" key="9">
    <source>
        <dbReference type="Proteomes" id="UP001596044"/>
    </source>
</evidence>
<dbReference type="PANTHER" id="PTHR47053">
    <property type="entry name" value="MUREIN DD-ENDOPEPTIDASE MEPH-RELATED"/>
    <property type="match status" value="1"/>
</dbReference>
<evidence type="ECO:0000256" key="4">
    <source>
        <dbReference type="ARBA" id="ARBA00022807"/>
    </source>
</evidence>
<sequence>MKKLLVVAATTLTLGLSPLGSLATTTTTKTSADFTDLASVDAGLKAKIDALLAKGVFEGTSDNTFGIKENMTRAQFAKVLVLINGVKVDTTLTTSSFTDVKADDIANGWSIPYIEAAKKAGLVDGTSDTTFNPGDNLTLGQFATALVKSLGKKVDVTGTPWYKDAITKAVALNMLPQATDGSVNATRADLVTGAYAQLTVKPVQTPVPTPVPSPVVPLVNQSAIDKIIALGDQYHGAPYVFAGTQVVNGQYIQGDCSGWTKFVFGQLGYHLHGSSSTQAANDGVVVDKSQLMPGDLVFSDPTHEGHVSHVSIYIGNDTLLHTYRKGIGVTTSKFSGSSWDKTFIVARRVL</sequence>
<dbReference type="SUPFAM" id="SSF54001">
    <property type="entry name" value="Cysteine proteinases"/>
    <property type="match status" value="1"/>
</dbReference>
<dbReference type="Pfam" id="PF00877">
    <property type="entry name" value="NLPC_P60"/>
    <property type="match status" value="1"/>
</dbReference>
<dbReference type="EMBL" id="JBHSMJ010000065">
    <property type="protein sequence ID" value="MFC5452818.1"/>
    <property type="molecule type" value="Genomic_DNA"/>
</dbReference>
<dbReference type="PROSITE" id="PS51935">
    <property type="entry name" value="NLPC_P60"/>
    <property type="match status" value="1"/>
</dbReference>
<feature type="chain" id="PRO_5046439032" evidence="5">
    <location>
        <begin position="24"/>
        <end position="350"/>
    </location>
</feature>
<organism evidence="8 9">
    <name type="scientific">Paenibacillus aestuarii</name>
    <dbReference type="NCBI Taxonomy" id="516965"/>
    <lineage>
        <taxon>Bacteria</taxon>
        <taxon>Bacillati</taxon>
        <taxon>Bacillota</taxon>
        <taxon>Bacilli</taxon>
        <taxon>Bacillales</taxon>
        <taxon>Paenibacillaceae</taxon>
        <taxon>Paenibacillus</taxon>
    </lineage>
</organism>
<dbReference type="InterPro" id="IPR051202">
    <property type="entry name" value="Peptidase_C40"/>
</dbReference>
<keyword evidence="4" id="KW-0788">Thiol protease</keyword>
<keyword evidence="9" id="KW-1185">Reference proteome</keyword>
<accession>A0ABW0KHC0</accession>
<dbReference type="RefSeq" id="WP_270879085.1">
    <property type="nucleotide sequence ID" value="NZ_JAQFVF010000023.1"/>
</dbReference>
<reference evidence="9" key="1">
    <citation type="journal article" date="2019" name="Int. J. Syst. Evol. Microbiol.">
        <title>The Global Catalogue of Microorganisms (GCM) 10K type strain sequencing project: providing services to taxonomists for standard genome sequencing and annotation.</title>
        <authorList>
            <consortium name="The Broad Institute Genomics Platform"/>
            <consortium name="The Broad Institute Genome Sequencing Center for Infectious Disease"/>
            <person name="Wu L."/>
            <person name="Ma J."/>
        </authorList>
    </citation>
    <scope>NUCLEOTIDE SEQUENCE [LARGE SCALE GENOMIC DNA]</scope>
    <source>
        <strain evidence="9">KACC 11904</strain>
    </source>
</reference>
<evidence type="ECO:0000256" key="3">
    <source>
        <dbReference type="ARBA" id="ARBA00022801"/>
    </source>
</evidence>
<protein>
    <submittedName>
        <fullName evidence="8">S-layer homology domain-containing protein</fullName>
    </submittedName>
</protein>
<comment type="caution">
    <text evidence="8">The sequence shown here is derived from an EMBL/GenBank/DDBJ whole genome shotgun (WGS) entry which is preliminary data.</text>
</comment>
<keyword evidence="2" id="KW-0645">Protease</keyword>
<dbReference type="Pfam" id="PF00395">
    <property type="entry name" value="SLH"/>
    <property type="match status" value="2"/>
</dbReference>
<evidence type="ECO:0000256" key="2">
    <source>
        <dbReference type="ARBA" id="ARBA00022670"/>
    </source>
</evidence>
<name>A0ABW0KHC0_9BACL</name>
<feature type="domain" description="SLH" evidence="6">
    <location>
        <begin position="97"/>
        <end position="160"/>
    </location>
</feature>
<evidence type="ECO:0000259" key="6">
    <source>
        <dbReference type="PROSITE" id="PS51272"/>
    </source>
</evidence>
<evidence type="ECO:0000313" key="8">
    <source>
        <dbReference type="EMBL" id="MFC5452818.1"/>
    </source>
</evidence>
<evidence type="ECO:0000256" key="5">
    <source>
        <dbReference type="SAM" id="SignalP"/>
    </source>
</evidence>
<evidence type="ECO:0000259" key="7">
    <source>
        <dbReference type="PROSITE" id="PS51935"/>
    </source>
</evidence>
<dbReference type="InterPro" id="IPR001119">
    <property type="entry name" value="SLH_dom"/>
</dbReference>
<dbReference type="Gene3D" id="3.90.1720.10">
    <property type="entry name" value="endopeptidase domain like (from Nostoc punctiforme)"/>
    <property type="match status" value="1"/>
</dbReference>
<comment type="similarity">
    <text evidence="1">Belongs to the peptidase C40 family.</text>
</comment>
<gene>
    <name evidence="8" type="ORF">ACFPOG_31915</name>
</gene>
<keyword evidence="3" id="KW-0378">Hydrolase</keyword>
<evidence type="ECO:0000256" key="1">
    <source>
        <dbReference type="ARBA" id="ARBA00007074"/>
    </source>
</evidence>
<dbReference type="InterPro" id="IPR038765">
    <property type="entry name" value="Papain-like_cys_pep_sf"/>
</dbReference>
<keyword evidence="5" id="KW-0732">Signal</keyword>
<dbReference type="Proteomes" id="UP001596044">
    <property type="component" value="Unassembled WGS sequence"/>
</dbReference>
<feature type="domain" description="NlpC/P60" evidence="7">
    <location>
        <begin position="221"/>
        <end position="350"/>
    </location>
</feature>
<feature type="signal peptide" evidence="5">
    <location>
        <begin position="1"/>
        <end position="23"/>
    </location>
</feature>
<proteinExistence type="inferred from homology"/>